<evidence type="ECO:0000256" key="4">
    <source>
        <dbReference type="SAM" id="SignalP"/>
    </source>
</evidence>
<feature type="chain" id="PRO_5002544660" evidence="4">
    <location>
        <begin position="19"/>
        <end position="498"/>
    </location>
</feature>
<dbReference type="OrthoDB" id="258392at2759"/>
<dbReference type="Gene3D" id="3.40.50.1240">
    <property type="entry name" value="Phosphoglycerate mutase-like"/>
    <property type="match status" value="1"/>
</dbReference>
<name>A0A0G2GG82_PHACM</name>
<dbReference type="AlphaFoldDB" id="A0A0G2GG82"/>
<dbReference type="InterPro" id="IPR050645">
    <property type="entry name" value="Histidine_acid_phosphatase"/>
</dbReference>
<evidence type="ECO:0000256" key="2">
    <source>
        <dbReference type="SAM" id="MobiDB-lite"/>
    </source>
</evidence>
<evidence type="ECO:0000256" key="3">
    <source>
        <dbReference type="SAM" id="Phobius"/>
    </source>
</evidence>
<feature type="signal peptide" evidence="4">
    <location>
        <begin position="1"/>
        <end position="18"/>
    </location>
</feature>
<evidence type="ECO:0000313" key="6">
    <source>
        <dbReference type="Proteomes" id="UP000053317"/>
    </source>
</evidence>
<comment type="caution">
    <text evidence="5">The sequence shown here is derived from an EMBL/GenBank/DDBJ whole genome shotgun (WGS) entry which is preliminary data.</text>
</comment>
<organism evidence="5 6">
    <name type="scientific">Phaeomoniella chlamydospora</name>
    <name type="common">Phaeoacremonium chlamydosporum</name>
    <dbReference type="NCBI Taxonomy" id="158046"/>
    <lineage>
        <taxon>Eukaryota</taxon>
        <taxon>Fungi</taxon>
        <taxon>Dikarya</taxon>
        <taxon>Ascomycota</taxon>
        <taxon>Pezizomycotina</taxon>
        <taxon>Eurotiomycetes</taxon>
        <taxon>Chaetothyriomycetidae</taxon>
        <taxon>Phaeomoniellales</taxon>
        <taxon>Phaeomoniellaceae</taxon>
        <taxon>Phaeomoniella</taxon>
    </lineage>
</organism>
<dbReference type="Pfam" id="PF00328">
    <property type="entry name" value="His_Phos_2"/>
    <property type="match status" value="1"/>
</dbReference>
<evidence type="ECO:0000256" key="1">
    <source>
        <dbReference type="ARBA" id="ARBA00005375"/>
    </source>
</evidence>
<dbReference type="PANTHER" id="PTHR11567:SF142">
    <property type="entry name" value="PHOSPHOGLYCERATE MUTASE-LIKE PROTEIN"/>
    <property type="match status" value="1"/>
</dbReference>
<keyword evidence="3" id="KW-0812">Transmembrane</keyword>
<gene>
    <name evidence="5" type="ORF">UCRPC4_g03256</name>
</gene>
<dbReference type="PANTHER" id="PTHR11567">
    <property type="entry name" value="ACID PHOSPHATASE-RELATED"/>
    <property type="match status" value="1"/>
</dbReference>
<dbReference type="InterPro" id="IPR029033">
    <property type="entry name" value="His_PPase_superfam"/>
</dbReference>
<dbReference type="Proteomes" id="UP000053317">
    <property type="component" value="Unassembled WGS sequence"/>
</dbReference>
<feature type="compositionally biased region" description="Low complexity" evidence="2">
    <location>
        <begin position="484"/>
        <end position="498"/>
    </location>
</feature>
<keyword evidence="6" id="KW-1185">Reference proteome</keyword>
<protein>
    <submittedName>
        <fullName evidence="5">Putative histidine acid</fullName>
    </submittedName>
</protein>
<sequence length="498" mass="52098">MHGLTLFSLAAVISSAKAETVLGVYIFSRHGDRTSKSTAPTNLTDLGYQEVYTSGGYYRSRYIDSDATSKIHGINSDLVKLSQLTVSAPSDNVLMSSAIGFCQGLYPPVGTTLGAETLHNGTTVEAPLNGYQLIPVATVSTGTSSEDSAWLQGSSNCAKAEISSNSYYTSTEYLTLLNSTQDFYTSLTPMINRTFSTDEISFKNAYTIFDYLNVASIDNGTFPSEDLLTTEVLYQLRTLADNHEWNLAYNASESIRAISGATLAAQVVSALNGTITGKGKNKLNIQFGAYATFASYFGLAQLPAANSDFYGVSDYASTMVWELVTNATVNSSTSSWPSSSDISVRFLFHNGTTSNSSTPTVYPLFGGSETLLSWSDFVSSSNVFAISDQAQWCTACGNTTGVCAGYSSSSSTSSSSSSSSSSSTKFHHNMSNAVAGVVGAMVTLAVILGLEILVLLIGGFRIVSKKRLLAGGGDGAAAGGVTGGSSSSAAAAVEGGDK</sequence>
<dbReference type="GO" id="GO:0016791">
    <property type="term" value="F:phosphatase activity"/>
    <property type="evidence" value="ECO:0007669"/>
    <property type="project" value="TreeGrafter"/>
</dbReference>
<keyword evidence="3" id="KW-0472">Membrane</keyword>
<reference evidence="5 6" key="1">
    <citation type="submission" date="2015-05" db="EMBL/GenBank/DDBJ databases">
        <title>Distinctive expansion of gene families associated with plant cell wall degradation and secondary metabolism in the genomes of grapevine trunk pathogens.</title>
        <authorList>
            <person name="Lawrence D.P."/>
            <person name="Travadon R."/>
            <person name="Rolshausen P.E."/>
            <person name="Baumgartner K."/>
        </authorList>
    </citation>
    <scope>NUCLEOTIDE SEQUENCE [LARGE SCALE GENOMIC DNA]</scope>
    <source>
        <strain evidence="5">UCRPC4</strain>
    </source>
</reference>
<feature type="region of interest" description="Disordered" evidence="2">
    <location>
        <begin position="476"/>
        <end position="498"/>
    </location>
</feature>
<accession>A0A0G2GG82</accession>
<dbReference type="SUPFAM" id="SSF53254">
    <property type="entry name" value="Phosphoglycerate mutase-like"/>
    <property type="match status" value="1"/>
</dbReference>
<proteinExistence type="inferred from homology"/>
<feature type="transmembrane region" description="Helical" evidence="3">
    <location>
        <begin position="433"/>
        <end position="457"/>
    </location>
</feature>
<dbReference type="EMBL" id="LCWF01000075">
    <property type="protein sequence ID" value="KKY22638.1"/>
    <property type="molecule type" value="Genomic_DNA"/>
</dbReference>
<reference evidence="5 6" key="2">
    <citation type="submission" date="2015-05" db="EMBL/GenBank/DDBJ databases">
        <authorList>
            <person name="Morales-Cruz A."/>
            <person name="Amrine K.C."/>
            <person name="Cantu D."/>
        </authorList>
    </citation>
    <scope>NUCLEOTIDE SEQUENCE [LARGE SCALE GENOMIC DNA]</scope>
    <source>
        <strain evidence="5">UCRPC4</strain>
    </source>
</reference>
<comment type="similarity">
    <text evidence="1">Belongs to the histidine acid phosphatase family.</text>
</comment>
<evidence type="ECO:0000313" key="5">
    <source>
        <dbReference type="EMBL" id="KKY22638.1"/>
    </source>
</evidence>
<keyword evidence="3" id="KW-1133">Transmembrane helix</keyword>
<keyword evidence="4" id="KW-0732">Signal</keyword>
<dbReference type="InterPro" id="IPR000560">
    <property type="entry name" value="His_Pase_clade-2"/>
</dbReference>